<protein>
    <recommendedName>
        <fullName evidence="4">RGS domain-containing protein</fullName>
    </recommendedName>
</protein>
<feature type="compositionally biased region" description="Polar residues" evidence="1">
    <location>
        <begin position="1"/>
        <end position="20"/>
    </location>
</feature>
<feature type="region of interest" description="Disordered" evidence="1">
    <location>
        <begin position="1"/>
        <end position="50"/>
    </location>
</feature>
<dbReference type="EMBL" id="JAAAIN010000852">
    <property type="protein sequence ID" value="KAG0310335.1"/>
    <property type="molecule type" value="Genomic_DNA"/>
</dbReference>
<evidence type="ECO:0000313" key="2">
    <source>
        <dbReference type="EMBL" id="KAG0310335.1"/>
    </source>
</evidence>
<accession>A0A9P6R527</accession>
<evidence type="ECO:0000256" key="1">
    <source>
        <dbReference type="SAM" id="MobiDB-lite"/>
    </source>
</evidence>
<dbReference type="SUPFAM" id="SSF48097">
    <property type="entry name" value="Regulator of G-protein signaling, RGS"/>
    <property type="match status" value="1"/>
</dbReference>
<organism evidence="2 3">
    <name type="scientific">Linnemannia gamsii</name>
    <dbReference type="NCBI Taxonomy" id="64522"/>
    <lineage>
        <taxon>Eukaryota</taxon>
        <taxon>Fungi</taxon>
        <taxon>Fungi incertae sedis</taxon>
        <taxon>Mucoromycota</taxon>
        <taxon>Mortierellomycotina</taxon>
        <taxon>Mortierellomycetes</taxon>
        <taxon>Mortierellales</taxon>
        <taxon>Mortierellaceae</taxon>
        <taxon>Linnemannia</taxon>
    </lineage>
</organism>
<dbReference type="AlphaFoldDB" id="A0A9P6R527"/>
<evidence type="ECO:0008006" key="4">
    <source>
        <dbReference type="Google" id="ProtNLM"/>
    </source>
</evidence>
<evidence type="ECO:0000313" key="3">
    <source>
        <dbReference type="Proteomes" id="UP000823405"/>
    </source>
</evidence>
<gene>
    <name evidence="2" type="ORF">BGZ97_012643</name>
</gene>
<name>A0A9P6R527_9FUNG</name>
<proteinExistence type="predicted"/>
<dbReference type="OrthoDB" id="5584247at2759"/>
<dbReference type="InterPro" id="IPR036305">
    <property type="entry name" value="RGS_sf"/>
</dbReference>
<comment type="caution">
    <text evidence="2">The sequence shown here is derived from an EMBL/GenBank/DDBJ whole genome shotgun (WGS) entry which is preliminary data.</text>
</comment>
<dbReference type="Proteomes" id="UP000823405">
    <property type="component" value="Unassembled WGS sequence"/>
</dbReference>
<feature type="compositionally biased region" description="Basic residues" evidence="1">
    <location>
        <begin position="23"/>
        <end position="45"/>
    </location>
</feature>
<keyword evidence="3" id="KW-1185">Reference proteome</keyword>
<sequence>MDPNYNSHNSPNNLDGSNVQPKKGSRKKNSKASKKKRRRQKKRRAEKLAALQKQQQLYEQQLAEQALYLPELPQVLDKKTRYPLSYDDFEAFLRSQRAVEYLNFWTDVAAHEQLCRTFDVSERRQKREQQLEERAIDKRRFA</sequence>
<reference evidence="2" key="1">
    <citation type="journal article" date="2020" name="Fungal Divers.">
        <title>Resolving the Mortierellaceae phylogeny through synthesis of multi-gene phylogenetics and phylogenomics.</title>
        <authorList>
            <person name="Vandepol N."/>
            <person name="Liber J."/>
            <person name="Desiro A."/>
            <person name="Na H."/>
            <person name="Kennedy M."/>
            <person name="Barry K."/>
            <person name="Grigoriev I.V."/>
            <person name="Miller A.N."/>
            <person name="O'Donnell K."/>
            <person name="Stajich J.E."/>
            <person name="Bonito G."/>
        </authorList>
    </citation>
    <scope>NUCLEOTIDE SEQUENCE</scope>
    <source>
        <strain evidence="2">NVP60</strain>
    </source>
</reference>